<dbReference type="OrthoDB" id="9855074at2"/>
<sequence>MHATPAPYAPHSPIPQMLCAPASPGQSHNSATFAPPAIGTKFPTHASDRQPVPPQRHRSSAVVDRPAWSEGRGPNPAPPFLIRWHPGDGVARHDEAATSAEAQALARDARDATSTDVAVYRLWSALTD</sequence>
<dbReference type="KEGG" id="dvm:DvMF_1095"/>
<feature type="region of interest" description="Disordered" evidence="1">
    <location>
        <begin position="1"/>
        <end position="111"/>
    </location>
</feature>
<reference evidence="2" key="1">
    <citation type="submission" date="2008-10" db="EMBL/GenBank/DDBJ databases">
        <title>Complete sequence of Desulfovibrio vulgaris str. 'Miyazaki F'.</title>
        <authorList>
            <person name="Lucas S."/>
            <person name="Copeland A."/>
            <person name="Lapidus A."/>
            <person name="Glavina del Rio T."/>
            <person name="Dalin E."/>
            <person name="Tice H."/>
            <person name="Bruce D."/>
            <person name="Goodwin L."/>
            <person name="Pitluck S."/>
            <person name="Sims D."/>
            <person name="Brettin T."/>
            <person name="Detter J.C."/>
            <person name="Han C."/>
            <person name="Larimer F."/>
            <person name="Land M."/>
            <person name="Hauser L."/>
            <person name="Kyrpides N."/>
            <person name="Mikhailova N."/>
            <person name="Hazen T.C."/>
            <person name="Richardson P."/>
        </authorList>
    </citation>
    <scope>NUCLEOTIDE SEQUENCE</scope>
    <source>
        <strain evidence="2">Miyazaki F</strain>
    </source>
</reference>
<name>B8DK87_NITV9</name>
<protein>
    <submittedName>
        <fullName evidence="2">Uncharacterized protein</fullName>
    </submittedName>
</protein>
<proteinExistence type="predicted"/>
<accession>B8DK87</accession>
<feature type="compositionally biased region" description="Low complexity" evidence="1">
    <location>
        <begin position="97"/>
        <end position="106"/>
    </location>
</feature>
<gene>
    <name evidence="2" type="ordered locus">DvMF_1095</name>
</gene>
<dbReference type="HOGENOM" id="CLU_1956091_0_0_7"/>
<evidence type="ECO:0000313" key="2">
    <source>
        <dbReference type="EMBL" id="ACL08049.1"/>
    </source>
</evidence>
<dbReference type="EMBL" id="CP001197">
    <property type="protein sequence ID" value="ACL08049.1"/>
    <property type="molecule type" value="Genomic_DNA"/>
</dbReference>
<organism evidence="2">
    <name type="scientific">Nitratidesulfovibrio vulgaris (strain DSM 19637 / Miyazaki F)</name>
    <name type="common">Desulfovibrio vulgaris</name>
    <dbReference type="NCBI Taxonomy" id="883"/>
    <lineage>
        <taxon>Bacteria</taxon>
        <taxon>Pseudomonadati</taxon>
        <taxon>Thermodesulfobacteriota</taxon>
        <taxon>Desulfovibrionia</taxon>
        <taxon>Desulfovibrionales</taxon>
        <taxon>Desulfovibrionaceae</taxon>
        <taxon>Nitratidesulfovibrio</taxon>
    </lineage>
</organism>
<evidence type="ECO:0000256" key="1">
    <source>
        <dbReference type="SAM" id="MobiDB-lite"/>
    </source>
</evidence>
<dbReference type="AlphaFoldDB" id="B8DK87"/>